<dbReference type="AlphaFoldDB" id="D3JNJ5"/>
<dbReference type="SUPFAM" id="SSF52540">
    <property type="entry name" value="P-loop containing nucleoside triphosphate hydrolases"/>
    <property type="match status" value="1"/>
</dbReference>
<dbReference type="PANTHER" id="PTHR36766">
    <property type="entry name" value="PLANT BROAD-SPECTRUM MILDEW RESISTANCE PROTEIN RPW8"/>
    <property type="match status" value="1"/>
</dbReference>
<name>D3JNJ5_9POAL</name>
<proteinExistence type="predicted"/>
<dbReference type="EMBL" id="GU247027">
    <property type="protein sequence ID" value="ADC54150.1"/>
    <property type="molecule type" value="Genomic_DNA"/>
</dbReference>
<dbReference type="InterPro" id="IPR042197">
    <property type="entry name" value="Apaf_helical"/>
</dbReference>
<dbReference type="GO" id="GO:0043531">
    <property type="term" value="F:ADP binding"/>
    <property type="evidence" value="ECO:0007669"/>
    <property type="project" value="InterPro"/>
</dbReference>
<feature type="non-terminal residue" evidence="2">
    <location>
        <position position="179"/>
    </location>
</feature>
<sequence length="179" mass="19999">GGVGKTTLVTRLYKEVATSHFECAAWVAVSQTFTINDLLRKILKELGCNSSASCSNAKTDTDTDYRSLMEAVQGHLFKRRYLVVLDDIWDPHLWGKILNLAFPDDATGSRVVITTRSNEVAKAATRERIMMLEPLQLSGAWTLFCNITFRDVPNRTCPSHLEELATSMLKRCHGLPLAL</sequence>
<feature type="non-terminal residue" evidence="2">
    <location>
        <position position="1"/>
    </location>
</feature>
<reference evidence="2" key="1">
    <citation type="submission" date="2009-11" db="EMBL/GenBank/DDBJ databases">
        <title>Identification and Mapping of Nucleotide Binding Site-Leucine Rich Repeat Resistance Gene Homologs in Bermudagrass.</title>
        <authorList>
            <person name="Harris K.R."/>
            <person name="Schwartz B.M."/>
            <person name="Paterson A.H."/>
            <person name="Brady J.A."/>
        </authorList>
    </citation>
    <scope>NUCLEOTIDE SEQUENCE</scope>
</reference>
<dbReference type="Gene3D" id="1.10.8.430">
    <property type="entry name" value="Helical domain of apoptotic protease-activating factors"/>
    <property type="match status" value="1"/>
</dbReference>
<feature type="domain" description="NB-ARC" evidence="1">
    <location>
        <begin position="1"/>
        <end position="150"/>
    </location>
</feature>
<dbReference type="InterPro" id="IPR027417">
    <property type="entry name" value="P-loop_NTPase"/>
</dbReference>
<organism evidence="2">
    <name type="scientific">Cynodon x magennisii</name>
    <dbReference type="NCBI Taxonomy" id="75729"/>
    <lineage>
        <taxon>Eukaryota</taxon>
        <taxon>Viridiplantae</taxon>
        <taxon>Streptophyta</taxon>
        <taxon>Embryophyta</taxon>
        <taxon>Tracheophyta</taxon>
        <taxon>Spermatophyta</taxon>
        <taxon>Magnoliopsida</taxon>
        <taxon>Liliopsida</taxon>
        <taxon>Poales</taxon>
        <taxon>Poaceae</taxon>
        <taxon>PACMAD clade</taxon>
        <taxon>Chloridoideae</taxon>
        <taxon>Cynodonteae</taxon>
        <taxon>Eleusininae</taxon>
        <taxon>Cynodon</taxon>
    </lineage>
</organism>
<dbReference type="Gene3D" id="3.40.50.300">
    <property type="entry name" value="P-loop containing nucleotide triphosphate hydrolases"/>
    <property type="match status" value="1"/>
</dbReference>
<evidence type="ECO:0000259" key="1">
    <source>
        <dbReference type="Pfam" id="PF00931"/>
    </source>
</evidence>
<protein>
    <submittedName>
        <fullName evidence="2">NBS-LRR type resistance protein</fullName>
    </submittedName>
</protein>
<dbReference type="PRINTS" id="PR00364">
    <property type="entry name" value="DISEASERSIST"/>
</dbReference>
<dbReference type="Pfam" id="PF00931">
    <property type="entry name" value="NB-ARC"/>
    <property type="match status" value="1"/>
</dbReference>
<dbReference type="PANTHER" id="PTHR36766:SF63">
    <property type="entry name" value="NB-ARC DOMAIN-CONTAINING PROTEIN"/>
    <property type="match status" value="1"/>
</dbReference>
<accession>D3JNJ5</accession>
<dbReference type="InterPro" id="IPR002182">
    <property type="entry name" value="NB-ARC"/>
</dbReference>
<evidence type="ECO:0000313" key="2">
    <source>
        <dbReference type="EMBL" id="ADC54150.1"/>
    </source>
</evidence>